<dbReference type="RefSeq" id="WP_306828628.1">
    <property type="nucleotide sequence ID" value="NZ_JAUSRA010000001.1"/>
</dbReference>
<evidence type="ECO:0000313" key="5">
    <source>
        <dbReference type="Proteomes" id="UP001240984"/>
    </source>
</evidence>
<dbReference type="SUPFAM" id="SSF53335">
    <property type="entry name" value="S-adenosyl-L-methionine-dependent methyltransferases"/>
    <property type="match status" value="1"/>
</dbReference>
<evidence type="ECO:0000256" key="2">
    <source>
        <dbReference type="ARBA" id="ARBA00022679"/>
    </source>
</evidence>
<name>A0ABT9MQ73_9ACTN</name>
<keyword evidence="2" id="KW-0808">Transferase</keyword>
<protein>
    <submittedName>
        <fullName evidence="4">SAM-dependent methyltransferase</fullName>
    </submittedName>
</protein>
<evidence type="ECO:0000256" key="1">
    <source>
        <dbReference type="ARBA" id="ARBA00022603"/>
    </source>
</evidence>
<feature type="domain" description="Methyltransferase" evidence="3">
    <location>
        <begin position="51"/>
        <end position="141"/>
    </location>
</feature>
<dbReference type="Pfam" id="PF13649">
    <property type="entry name" value="Methyltransf_25"/>
    <property type="match status" value="1"/>
</dbReference>
<dbReference type="CDD" id="cd02440">
    <property type="entry name" value="AdoMet_MTases"/>
    <property type="match status" value="1"/>
</dbReference>
<dbReference type="GO" id="GO:0008168">
    <property type="term" value="F:methyltransferase activity"/>
    <property type="evidence" value="ECO:0007669"/>
    <property type="project" value="UniProtKB-KW"/>
</dbReference>
<keyword evidence="5" id="KW-1185">Reference proteome</keyword>
<dbReference type="PANTHER" id="PTHR43861">
    <property type="entry name" value="TRANS-ACONITATE 2-METHYLTRANSFERASE-RELATED"/>
    <property type="match status" value="1"/>
</dbReference>
<sequence length="214" mass="22830">MTTHHAAVRASYDTVAAGYADALADDLAARPVDRAMLAVFAELAGHGPVGDLGCGPGRVAAHLRELGRTDVLGVDLSPAMIAEARRRHPGPRFEVGSIDRLSFVADGELAGAIAWYSIIHTPRELVPALFAEFRRVVRPTGPLLLAFQATTPSTPATVRVERAYGHGGLSLDAYRWDPAVVTDLLADAGFRPHTTAVRQPEAPEKVPQAYLLVV</sequence>
<dbReference type="GO" id="GO:0032259">
    <property type="term" value="P:methylation"/>
    <property type="evidence" value="ECO:0007669"/>
    <property type="project" value="UniProtKB-KW"/>
</dbReference>
<dbReference type="EMBL" id="JAUSRA010000001">
    <property type="protein sequence ID" value="MDP9793567.1"/>
    <property type="molecule type" value="Genomic_DNA"/>
</dbReference>
<evidence type="ECO:0000259" key="3">
    <source>
        <dbReference type="Pfam" id="PF13649"/>
    </source>
</evidence>
<organism evidence="4 5">
    <name type="scientific">Catenuloplanes nepalensis</name>
    <dbReference type="NCBI Taxonomy" id="587533"/>
    <lineage>
        <taxon>Bacteria</taxon>
        <taxon>Bacillati</taxon>
        <taxon>Actinomycetota</taxon>
        <taxon>Actinomycetes</taxon>
        <taxon>Micromonosporales</taxon>
        <taxon>Micromonosporaceae</taxon>
        <taxon>Catenuloplanes</taxon>
    </lineage>
</organism>
<dbReference type="Gene3D" id="3.40.50.150">
    <property type="entry name" value="Vaccinia Virus protein VP39"/>
    <property type="match status" value="1"/>
</dbReference>
<dbReference type="Proteomes" id="UP001240984">
    <property type="component" value="Unassembled WGS sequence"/>
</dbReference>
<keyword evidence="1 4" id="KW-0489">Methyltransferase</keyword>
<proteinExistence type="predicted"/>
<dbReference type="InterPro" id="IPR041698">
    <property type="entry name" value="Methyltransf_25"/>
</dbReference>
<dbReference type="InterPro" id="IPR029063">
    <property type="entry name" value="SAM-dependent_MTases_sf"/>
</dbReference>
<accession>A0ABT9MQ73</accession>
<dbReference type="PANTHER" id="PTHR43861:SF1">
    <property type="entry name" value="TRANS-ACONITATE 2-METHYLTRANSFERASE"/>
    <property type="match status" value="1"/>
</dbReference>
<comment type="caution">
    <text evidence="4">The sequence shown here is derived from an EMBL/GenBank/DDBJ whole genome shotgun (WGS) entry which is preliminary data.</text>
</comment>
<evidence type="ECO:0000313" key="4">
    <source>
        <dbReference type="EMBL" id="MDP9793567.1"/>
    </source>
</evidence>
<reference evidence="4 5" key="1">
    <citation type="submission" date="2023-07" db="EMBL/GenBank/DDBJ databases">
        <title>Sequencing the genomes of 1000 actinobacteria strains.</title>
        <authorList>
            <person name="Klenk H.-P."/>
        </authorList>
    </citation>
    <scope>NUCLEOTIDE SEQUENCE [LARGE SCALE GENOMIC DNA]</scope>
    <source>
        <strain evidence="4 5">DSM 44710</strain>
    </source>
</reference>
<gene>
    <name evidence="4" type="ORF">J2S43_002079</name>
</gene>